<comment type="caution">
    <text evidence="2">The sequence shown here is derived from an EMBL/GenBank/DDBJ whole genome shotgun (WGS) entry which is preliminary data.</text>
</comment>
<feature type="compositionally biased region" description="Pro residues" evidence="1">
    <location>
        <begin position="86"/>
        <end position="99"/>
    </location>
</feature>
<protein>
    <submittedName>
        <fullName evidence="2">Uncharacterized protein</fullName>
    </submittedName>
</protein>
<keyword evidence="3" id="KW-1185">Reference proteome</keyword>
<organism evidence="2 3">
    <name type="scientific">Lasiosphaeris hirsuta</name>
    <dbReference type="NCBI Taxonomy" id="260670"/>
    <lineage>
        <taxon>Eukaryota</taxon>
        <taxon>Fungi</taxon>
        <taxon>Dikarya</taxon>
        <taxon>Ascomycota</taxon>
        <taxon>Pezizomycotina</taxon>
        <taxon>Sordariomycetes</taxon>
        <taxon>Sordariomycetidae</taxon>
        <taxon>Sordariales</taxon>
        <taxon>Lasiosphaeriaceae</taxon>
        <taxon>Lasiosphaeris</taxon>
    </lineage>
</organism>
<dbReference type="AlphaFoldDB" id="A0AA40E7T1"/>
<name>A0AA40E7T1_9PEZI</name>
<sequence>MKLWFEPSLLESHDNFDTHSAMQSSRFWNRRRGAVSCETQHELWDMSKALWDDKDPADPEMPATFALAVTARTHDANPRGVDSPLPTKPPSPAGLPPPNSAAVNGRTPQTPAACNYLSPGGDKLGSKTSRGSGSSGGRNPRWRRLEGSWPSPARLPMGQRV</sequence>
<evidence type="ECO:0000313" key="3">
    <source>
        <dbReference type="Proteomes" id="UP001172102"/>
    </source>
</evidence>
<reference evidence="2" key="1">
    <citation type="submission" date="2023-06" db="EMBL/GenBank/DDBJ databases">
        <title>Genome-scale phylogeny and comparative genomics of the fungal order Sordariales.</title>
        <authorList>
            <consortium name="Lawrence Berkeley National Laboratory"/>
            <person name="Hensen N."/>
            <person name="Bonometti L."/>
            <person name="Westerberg I."/>
            <person name="Brannstrom I.O."/>
            <person name="Guillou S."/>
            <person name="Cros-Aarteil S."/>
            <person name="Calhoun S."/>
            <person name="Haridas S."/>
            <person name="Kuo A."/>
            <person name="Mondo S."/>
            <person name="Pangilinan J."/>
            <person name="Riley R."/>
            <person name="Labutti K."/>
            <person name="Andreopoulos B."/>
            <person name="Lipzen A."/>
            <person name="Chen C."/>
            <person name="Yanf M."/>
            <person name="Daum C."/>
            <person name="Ng V."/>
            <person name="Clum A."/>
            <person name="Steindorff A."/>
            <person name="Ohm R."/>
            <person name="Martin F."/>
            <person name="Silar P."/>
            <person name="Natvig D."/>
            <person name="Lalanne C."/>
            <person name="Gautier V."/>
            <person name="Ament-Velasquez S.L."/>
            <person name="Kruys A."/>
            <person name="Hutchinson M.I."/>
            <person name="Powell A.J."/>
            <person name="Barry K."/>
            <person name="Miller A.N."/>
            <person name="Grigoriev I.V."/>
            <person name="Debuchy R."/>
            <person name="Gladieux P."/>
            <person name="Thoren M.H."/>
            <person name="Johannesson H."/>
        </authorList>
    </citation>
    <scope>NUCLEOTIDE SEQUENCE</scope>
    <source>
        <strain evidence="2">SMH4607-1</strain>
    </source>
</reference>
<evidence type="ECO:0000256" key="1">
    <source>
        <dbReference type="SAM" id="MobiDB-lite"/>
    </source>
</evidence>
<dbReference type="EMBL" id="JAUKUA010000002">
    <property type="protein sequence ID" value="KAK0725598.1"/>
    <property type="molecule type" value="Genomic_DNA"/>
</dbReference>
<evidence type="ECO:0000313" key="2">
    <source>
        <dbReference type="EMBL" id="KAK0725598.1"/>
    </source>
</evidence>
<gene>
    <name evidence="2" type="ORF">B0H67DRAFT_551132</name>
</gene>
<dbReference type="Proteomes" id="UP001172102">
    <property type="component" value="Unassembled WGS sequence"/>
</dbReference>
<feature type="region of interest" description="Disordered" evidence="1">
    <location>
        <begin position="70"/>
        <end position="161"/>
    </location>
</feature>
<proteinExistence type="predicted"/>
<accession>A0AA40E7T1</accession>